<sequence length="260" mass="29792">MAIERDAKINRLFLDWSVGAVYLNSYLKKRGISDQLLSQYKKSKWVKSIGTGAVARYNDDVSLISGVSTLQIQAEMPIHFGDKTALSLLGRSHYLELGVQKAILFGQKNKKLPAWFRNYSWETEWEYHTTDFLPHDTGLTEIKVDNFTIKISSAARAIMECLYLATDKQDLVECYQIMESLNNLRPDSVQELLEQCSSVKVKRLFMYMADKAGHSWVKYLNLNKIDLGSGKRSIVKNGAYVKKYMITVPRELEENNESDI</sequence>
<evidence type="ECO:0000259" key="1">
    <source>
        <dbReference type="Pfam" id="PF17194"/>
    </source>
</evidence>
<organism evidence="2 3">
    <name type="scientific">Geovibrio thiophilus</name>
    <dbReference type="NCBI Taxonomy" id="139438"/>
    <lineage>
        <taxon>Bacteria</taxon>
        <taxon>Pseudomonadati</taxon>
        <taxon>Deferribacterota</taxon>
        <taxon>Deferribacteres</taxon>
        <taxon>Deferribacterales</taxon>
        <taxon>Geovibrionaceae</taxon>
        <taxon>Geovibrio</taxon>
    </lineage>
</organism>
<dbReference type="EMBL" id="CP035108">
    <property type="protein sequence ID" value="QAR32746.1"/>
    <property type="molecule type" value="Genomic_DNA"/>
</dbReference>
<protein>
    <recommendedName>
        <fullName evidence="1">Transcriptional regulator AbiEi antitoxin N-terminal domain-containing protein</fullName>
    </recommendedName>
</protein>
<dbReference type="InterPro" id="IPR021561">
    <property type="entry name" value="AbiEi_3"/>
</dbReference>
<feature type="domain" description="Transcriptional regulator AbiEi antitoxin N-terminal" evidence="1">
    <location>
        <begin position="7"/>
        <end position="97"/>
    </location>
</feature>
<proteinExistence type="predicted"/>
<dbReference type="Proteomes" id="UP000287502">
    <property type="component" value="Chromosome"/>
</dbReference>
<dbReference type="KEGG" id="gtl:EP073_04805"/>
<reference evidence="2 3" key="1">
    <citation type="submission" date="2019-01" db="EMBL/GenBank/DDBJ databases">
        <title>Geovibrio thiophilus DSM 11263, complete genome.</title>
        <authorList>
            <person name="Spring S."/>
            <person name="Bunk B."/>
            <person name="Sproer C."/>
        </authorList>
    </citation>
    <scope>NUCLEOTIDE SEQUENCE [LARGE SCALE GENOMIC DNA]</scope>
    <source>
        <strain evidence="2 3">DSM 11263</strain>
    </source>
</reference>
<dbReference type="Pfam" id="PF11459">
    <property type="entry name" value="AbiEi_3"/>
    <property type="match status" value="1"/>
</dbReference>
<evidence type="ECO:0000313" key="3">
    <source>
        <dbReference type="Proteomes" id="UP000287502"/>
    </source>
</evidence>
<dbReference type="RefSeq" id="WP_128466033.1">
    <property type="nucleotide sequence ID" value="NZ_CP035108.1"/>
</dbReference>
<evidence type="ECO:0000313" key="2">
    <source>
        <dbReference type="EMBL" id="QAR32746.1"/>
    </source>
</evidence>
<gene>
    <name evidence="2" type="ORF">EP073_04805</name>
</gene>
<dbReference type="AlphaFoldDB" id="A0A410JX14"/>
<dbReference type="InterPro" id="IPR033455">
    <property type="entry name" value="AbiEi_3_N"/>
</dbReference>
<keyword evidence="3" id="KW-1185">Reference proteome</keyword>
<name>A0A410JX14_9BACT</name>
<dbReference type="OrthoDB" id="1550938at2"/>
<dbReference type="Pfam" id="PF17194">
    <property type="entry name" value="AbiEi_3_N"/>
    <property type="match status" value="1"/>
</dbReference>
<accession>A0A410JX14</accession>